<protein>
    <recommendedName>
        <fullName evidence="1">Reverse transcriptase zinc-binding domain-containing protein</fullName>
    </recommendedName>
</protein>
<accession>A0AAW2JDX9</accession>
<organism evidence="2">
    <name type="scientific">Sesamum radiatum</name>
    <name type="common">Black benniseed</name>
    <dbReference type="NCBI Taxonomy" id="300843"/>
    <lineage>
        <taxon>Eukaryota</taxon>
        <taxon>Viridiplantae</taxon>
        <taxon>Streptophyta</taxon>
        <taxon>Embryophyta</taxon>
        <taxon>Tracheophyta</taxon>
        <taxon>Spermatophyta</taxon>
        <taxon>Magnoliopsida</taxon>
        <taxon>eudicotyledons</taxon>
        <taxon>Gunneridae</taxon>
        <taxon>Pentapetalae</taxon>
        <taxon>asterids</taxon>
        <taxon>lamiids</taxon>
        <taxon>Lamiales</taxon>
        <taxon>Pedaliaceae</taxon>
        <taxon>Sesamum</taxon>
    </lineage>
</organism>
<feature type="domain" description="Reverse transcriptase zinc-binding" evidence="1">
    <location>
        <begin position="165"/>
        <end position="244"/>
    </location>
</feature>
<reference evidence="2" key="2">
    <citation type="journal article" date="2024" name="Plant">
        <title>Genomic evolution and insights into agronomic trait innovations of Sesamum species.</title>
        <authorList>
            <person name="Miao H."/>
            <person name="Wang L."/>
            <person name="Qu L."/>
            <person name="Liu H."/>
            <person name="Sun Y."/>
            <person name="Le M."/>
            <person name="Wang Q."/>
            <person name="Wei S."/>
            <person name="Zheng Y."/>
            <person name="Lin W."/>
            <person name="Duan Y."/>
            <person name="Cao H."/>
            <person name="Xiong S."/>
            <person name="Wang X."/>
            <person name="Wei L."/>
            <person name="Li C."/>
            <person name="Ma Q."/>
            <person name="Ju M."/>
            <person name="Zhao R."/>
            <person name="Li G."/>
            <person name="Mu C."/>
            <person name="Tian Q."/>
            <person name="Mei H."/>
            <person name="Zhang T."/>
            <person name="Gao T."/>
            <person name="Zhang H."/>
        </authorList>
    </citation>
    <scope>NUCLEOTIDE SEQUENCE</scope>
    <source>
        <strain evidence="2">G02</strain>
    </source>
</reference>
<dbReference type="PANTHER" id="PTHR33116:SF78">
    <property type="entry name" value="OS12G0587133 PROTEIN"/>
    <property type="match status" value="1"/>
</dbReference>
<dbReference type="PANTHER" id="PTHR33116">
    <property type="entry name" value="REVERSE TRANSCRIPTASE ZINC-BINDING DOMAIN-CONTAINING PROTEIN-RELATED-RELATED"/>
    <property type="match status" value="1"/>
</dbReference>
<dbReference type="Pfam" id="PF13966">
    <property type="entry name" value="zf-RVT"/>
    <property type="match status" value="1"/>
</dbReference>
<dbReference type="EMBL" id="JACGWJ010000387">
    <property type="protein sequence ID" value="KAL0292805.1"/>
    <property type="molecule type" value="Genomic_DNA"/>
</dbReference>
<reference evidence="2" key="1">
    <citation type="submission" date="2020-06" db="EMBL/GenBank/DDBJ databases">
        <authorList>
            <person name="Li T."/>
            <person name="Hu X."/>
            <person name="Zhang T."/>
            <person name="Song X."/>
            <person name="Zhang H."/>
            <person name="Dai N."/>
            <person name="Sheng W."/>
            <person name="Hou X."/>
            <person name="Wei L."/>
        </authorList>
    </citation>
    <scope>NUCLEOTIDE SEQUENCE</scope>
    <source>
        <strain evidence="2">G02</strain>
        <tissue evidence="2">Leaf</tissue>
    </source>
</reference>
<proteinExistence type="predicted"/>
<gene>
    <name evidence="2" type="ORF">Sradi_6971200</name>
</gene>
<evidence type="ECO:0000313" key="2">
    <source>
        <dbReference type="EMBL" id="KAL0292805.1"/>
    </source>
</evidence>
<dbReference type="AlphaFoldDB" id="A0AAW2JDX9"/>
<sequence length="350" mass="39501">MSGLHVNPNKSTIILSKAVRSERRAILDLMGFPEAVLPIKYLGVPLIASRLTVADCQPLIDRFNNRLAGWGHLLLSFADPVDKLCYYCAVVLAEIDQVVPTFSERSPHNGAAGRCNAAGSNSARPMELAGSDGIRYSEIVSELPPIYPNQTDEIKWKHNTGMCTTAALYSLLQPTSLRVGWHHLLSGKFKIPRHGFVLWLAILERLSTMDRIWAYQANGSCALCGGLAVESHSHIFFECVFSQRCLMILKRRVRFCWLQRGWQTDIVWASRRWRGSHLLNMASRALLAAIVYHIWRERNSRRFLSTSSSAESVAARAIEEIRFRIMSEHIQPTLQSAVLHRVWKIPGDGR</sequence>
<name>A0AAW2JDX9_SESRA</name>
<dbReference type="InterPro" id="IPR026960">
    <property type="entry name" value="RVT-Znf"/>
</dbReference>
<comment type="caution">
    <text evidence="2">The sequence shown here is derived from an EMBL/GenBank/DDBJ whole genome shotgun (WGS) entry which is preliminary data.</text>
</comment>
<evidence type="ECO:0000259" key="1">
    <source>
        <dbReference type="Pfam" id="PF13966"/>
    </source>
</evidence>